<protein>
    <submittedName>
        <fullName evidence="1">Uncharacterized protein</fullName>
    </submittedName>
</protein>
<evidence type="ECO:0000313" key="2">
    <source>
        <dbReference type="Proteomes" id="UP000256585"/>
    </source>
</evidence>
<keyword evidence="2" id="KW-1185">Reference proteome</keyword>
<dbReference type="RefSeq" id="WP_116171431.1">
    <property type="nucleotide sequence ID" value="NZ_CP033058.2"/>
</dbReference>
<proteinExistence type="predicted"/>
<accession>A0A3T0TUT2</accession>
<dbReference type="AlphaFoldDB" id="A0A3T0TUT2"/>
<dbReference type="EMBL" id="CP033058">
    <property type="protein sequence ID" value="AZZ65746.1"/>
    <property type="molecule type" value="Genomic_DNA"/>
</dbReference>
<gene>
    <name evidence="1" type="ORF">DMC14_003075</name>
</gene>
<dbReference type="KEGG" id="mphc:DMC14_003075"/>
<evidence type="ECO:0000313" key="1">
    <source>
        <dbReference type="EMBL" id="AZZ65746.1"/>
    </source>
</evidence>
<reference evidence="1" key="1">
    <citation type="submission" date="2019-03" db="EMBL/GenBank/DDBJ databases">
        <title>Draft Sequence and Annotation of the Mycoplasma phocicerebrale Strain 1049T Genome.</title>
        <authorList>
            <person name="Frasca S.Jr."/>
            <person name="Kutish G.F."/>
            <person name="Castellanos Gell J."/>
            <person name="Michaels D.L."/>
            <person name="Brown D.R."/>
        </authorList>
    </citation>
    <scope>NUCLEOTIDE SEQUENCE</scope>
    <source>
        <strain evidence="1">1049</strain>
    </source>
</reference>
<sequence>MLKKESKKIKKNKSIKKKKNGFVDFKNFEDYHKECEVEQTREIEIWKNQDLIDFQEIKLKKDKKKND</sequence>
<dbReference type="Proteomes" id="UP000256585">
    <property type="component" value="Chromosome"/>
</dbReference>
<name>A0A3T0TUT2_9BACT</name>
<organism evidence="1 2">
    <name type="scientific">Metamycoplasma phocicerebrale</name>
    <dbReference type="NCBI Taxonomy" id="142649"/>
    <lineage>
        <taxon>Bacteria</taxon>
        <taxon>Bacillati</taxon>
        <taxon>Mycoplasmatota</taxon>
        <taxon>Mycoplasmoidales</taxon>
        <taxon>Metamycoplasmataceae</taxon>
        <taxon>Metamycoplasma</taxon>
    </lineage>
</organism>